<feature type="compositionally biased region" description="Basic and acidic residues" evidence="1">
    <location>
        <begin position="59"/>
        <end position="70"/>
    </location>
</feature>
<evidence type="ECO:0000313" key="2">
    <source>
        <dbReference type="EMBL" id="APA87290.1"/>
    </source>
</evidence>
<reference evidence="2" key="1">
    <citation type="submission" date="2016-09" db="EMBL/GenBank/DDBJ databases">
        <title>The Complete Genome of Burkholderia sprentiae wsm5005.</title>
        <authorList>
            <person name="De Meyer S."/>
            <person name="Wang P."/>
            <person name="Terpolilli J."/>
        </authorList>
    </citation>
    <scope>NUCLEOTIDE SEQUENCE [LARGE SCALE GENOMIC DNA]</scope>
    <source>
        <strain evidence="2">WSM5005</strain>
    </source>
</reference>
<evidence type="ECO:0000256" key="1">
    <source>
        <dbReference type="SAM" id="MobiDB-lite"/>
    </source>
</evidence>
<name>A0A1I9YLV7_9BURK</name>
<sequence>MTSTSRLYRGFEIYPLVYPHCTTQAGYGHNYDEGFDASVRITAPHADTDGSQGQVFRVPESHPFKNSGDARRASTVYAELLIDGGALHQSTLSER</sequence>
<dbReference type="RefSeq" id="WP_027193922.1">
    <property type="nucleotide sequence ID" value="NZ_CP017562.2"/>
</dbReference>
<protein>
    <submittedName>
        <fullName evidence="2">Uncharacterized protein</fullName>
    </submittedName>
</protein>
<dbReference type="OrthoDB" id="8926334at2"/>
<dbReference type="KEGG" id="pspw:BJG93_17310"/>
<organism evidence="2 3">
    <name type="scientific">Paraburkholderia sprentiae WSM5005</name>
    <dbReference type="NCBI Taxonomy" id="754502"/>
    <lineage>
        <taxon>Bacteria</taxon>
        <taxon>Pseudomonadati</taxon>
        <taxon>Pseudomonadota</taxon>
        <taxon>Betaproteobacteria</taxon>
        <taxon>Burkholderiales</taxon>
        <taxon>Burkholderiaceae</taxon>
        <taxon>Paraburkholderia</taxon>
    </lineage>
</organism>
<proteinExistence type="predicted"/>
<reference evidence="2" key="2">
    <citation type="submission" date="2021-06" db="EMBL/GenBank/DDBJ databases">
        <authorList>
            <person name="Rogers T.H."/>
            <person name="Ramsay J.P."/>
            <person name="Wang P."/>
            <person name="Terpolilli J."/>
        </authorList>
    </citation>
    <scope>NUCLEOTIDE SEQUENCE [LARGE SCALE GENOMIC DNA]</scope>
    <source>
        <strain evidence="2">WSM5005</strain>
    </source>
</reference>
<dbReference type="Proteomes" id="UP000179860">
    <property type="component" value="Chromosome 2"/>
</dbReference>
<dbReference type="EMBL" id="CP017562">
    <property type="protein sequence ID" value="APA87290.1"/>
    <property type="molecule type" value="Genomic_DNA"/>
</dbReference>
<accession>A0A1I9YLV7</accession>
<dbReference type="AlphaFoldDB" id="A0A1I9YLV7"/>
<gene>
    <name evidence="2" type="ORF">BJG93_17310</name>
</gene>
<feature type="region of interest" description="Disordered" evidence="1">
    <location>
        <begin position="44"/>
        <end position="70"/>
    </location>
</feature>
<keyword evidence="3" id="KW-1185">Reference proteome</keyword>
<evidence type="ECO:0000313" key="3">
    <source>
        <dbReference type="Proteomes" id="UP000179860"/>
    </source>
</evidence>